<protein>
    <submittedName>
        <fullName evidence="2">Uncharacterized protein</fullName>
    </submittedName>
</protein>
<keyword evidence="3" id="KW-1185">Reference proteome</keyword>
<accession>A0AA40CE88</accession>
<dbReference type="AlphaFoldDB" id="A0AA40CE88"/>
<dbReference type="Proteomes" id="UP001174934">
    <property type="component" value="Unassembled WGS sequence"/>
</dbReference>
<comment type="caution">
    <text evidence="2">The sequence shown here is derived from an EMBL/GenBank/DDBJ whole genome shotgun (WGS) entry which is preliminary data.</text>
</comment>
<evidence type="ECO:0000313" key="3">
    <source>
        <dbReference type="Proteomes" id="UP001174934"/>
    </source>
</evidence>
<keyword evidence="1" id="KW-0812">Transmembrane</keyword>
<keyword evidence="1" id="KW-0472">Membrane</keyword>
<proteinExistence type="predicted"/>
<organism evidence="2 3">
    <name type="scientific">Bombardia bombarda</name>
    <dbReference type="NCBI Taxonomy" id="252184"/>
    <lineage>
        <taxon>Eukaryota</taxon>
        <taxon>Fungi</taxon>
        <taxon>Dikarya</taxon>
        <taxon>Ascomycota</taxon>
        <taxon>Pezizomycotina</taxon>
        <taxon>Sordariomycetes</taxon>
        <taxon>Sordariomycetidae</taxon>
        <taxon>Sordariales</taxon>
        <taxon>Lasiosphaeriaceae</taxon>
        <taxon>Bombardia</taxon>
    </lineage>
</organism>
<dbReference type="EMBL" id="JAULSR010000001">
    <property type="protein sequence ID" value="KAK0635045.1"/>
    <property type="molecule type" value="Genomic_DNA"/>
</dbReference>
<evidence type="ECO:0000313" key="2">
    <source>
        <dbReference type="EMBL" id="KAK0635045.1"/>
    </source>
</evidence>
<keyword evidence="1" id="KW-1133">Transmembrane helix</keyword>
<feature type="transmembrane region" description="Helical" evidence="1">
    <location>
        <begin position="12"/>
        <end position="31"/>
    </location>
</feature>
<gene>
    <name evidence="2" type="ORF">B0T17DRAFT_515138</name>
</gene>
<reference evidence="2" key="1">
    <citation type="submission" date="2023-06" db="EMBL/GenBank/DDBJ databases">
        <title>Genome-scale phylogeny and comparative genomics of the fungal order Sordariales.</title>
        <authorList>
            <consortium name="Lawrence Berkeley National Laboratory"/>
            <person name="Hensen N."/>
            <person name="Bonometti L."/>
            <person name="Westerberg I."/>
            <person name="Brannstrom I.O."/>
            <person name="Guillou S."/>
            <person name="Cros-Aarteil S."/>
            <person name="Calhoun S."/>
            <person name="Haridas S."/>
            <person name="Kuo A."/>
            <person name="Mondo S."/>
            <person name="Pangilinan J."/>
            <person name="Riley R."/>
            <person name="LaButti K."/>
            <person name="Andreopoulos B."/>
            <person name="Lipzen A."/>
            <person name="Chen C."/>
            <person name="Yanf M."/>
            <person name="Daum C."/>
            <person name="Ng V."/>
            <person name="Clum A."/>
            <person name="Steindorff A."/>
            <person name="Ohm R."/>
            <person name="Martin F."/>
            <person name="Silar P."/>
            <person name="Natvig D."/>
            <person name="Lalanne C."/>
            <person name="Gautier V."/>
            <person name="Ament-velasquez S.L."/>
            <person name="Kruys A."/>
            <person name="Hutchinson M.I."/>
            <person name="Powell A.J."/>
            <person name="Barry K."/>
            <person name="Miller A.N."/>
            <person name="Grigoriev I.V."/>
            <person name="Debuchy R."/>
            <person name="Gladieux P."/>
            <person name="Thoren M.H."/>
            <person name="Johannesson H."/>
        </authorList>
    </citation>
    <scope>NUCLEOTIDE SEQUENCE</scope>
    <source>
        <strain evidence="2">SMH3391-2</strain>
    </source>
</reference>
<evidence type="ECO:0000256" key="1">
    <source>
        <dbReference type="SAM" id="Phobius"/>
    </source>
</evidence>
<sequence length="106" mass="12217">MDIKQSHLSHKWSSYHEVVHAMCLVFYIFVFDNKVIVHSPVLCYSCPVNAMIWAQTYRVRGFVCLVGCSFSEKSLCASISQARELLSTGLHNGSLVGWWWCSYRYC</sequence>
<name>A0AA40CE88_9PEZI</name>